<feature type="transmembrane region" description="Helical" evidence="1">
    <location>
        <begin position="36"/>
        <end position="57"/>
    </location>
</feature>
<keyword evidence="1" id="KW-0472">Membrane</keyword>
<dbReference type="STRING" id="211114.SAMN04489726_4019"/>
<dbReference type="RefSeq" id="WP_081900399.1">
    <property type="nucleotide sequence ID" value="NZ_JOEF01000013.1"/>
</dbReference>
<name>A0A1G9X736_ALLAB</name>
<proteinExistence type="predicted"/>
<keyword evidence="1" id="KW-1133">Transmembrane helix</keyword>
<dbReference type="OrthoDB" id="4485518at2"/>
<keyword evidence="1" id="KW-0812">Transmembrane</keyword>
<gene>
    <name evidence="2" type="ORF">SAMN04489726_4019</name>
</gene>
<evidence type="ECO:0000256" key="1">
    <source>
        <dbReference type="SAM" id="Phobius"/>
    </source>
</evidence>
<evidence type="ECO:0008006" key="4">
    <source>
        <dbReference type="Google" id="ProtNLM"/>
    </source>
</evidence>
<organism evidence="2 3">
    <name type="scientific">Allokutzneria albata</name>
    <name type="common">Kibdelosporangium albatum</name>
    <dbReference type="NCBI Taxonomy" id="211114"/>
    <lineage>
        <taxon>Bacteria</taxon>
        <taxon>Bacillati</taxon>
        <taxon>Actinomycetota</taxon>
        <taxon>Actinomycetes</taxon>
        <taxon>Pseudonocardiales</taxon>
        <taxon>Pseudonocardiaceae</taxon>
        <taxon>Allokutzneria</taxon>
    </lineage>
</organism>
<keyword evidence="3" id="KW-1185">Reference proteome</keyword>
<dbReference type="eggNOG" id="COG5010">
    <property type="taxonomic scope" value="Bacteria"/>
</dbReference>
<sequence>MITARRMAVVLTAALAVYFVLLAGRGIDLIASGTVVGVLLGAAILLLPVLGVILIVFEWRFGAQTERLARLLDDEGEFPDTSGLPRRPSGRVERDAADAYFAERKRELDAAPEDWRAWFKVAQAYDLAGDRKRGREAMRKAVDLEQAG</sequence>
<dbReference type="Proteomes" id="UP000183376">
    <property type="component" value="Chromosome I"/>
</dbReference>
<accession>A0A1G9X736</accession>
<evidence type="ECO:0000313" key="3">
    <source>
        <dbReference type="Proteomes" id="UP000183376"/>
    </source>
</evidence>
<dbReference type="EMBL" id="LT629701">
    <property type="protein sequence ID" value="SDM92331.1"/>
    <property type="molecule type" value="Genomic_DNA"/>
</dbReference>
<reference evidence="2 3" key="1">
    <citation type="submission" date="2016-10" db="EMBL/GenBank/DDBJ databases">
        <authorList>
            <person name="de Groot N.N."/>
        </authorList>
    </citation>
    <scope>NUCLEOTIDE SEQUENCE [LARGE SCALE GENOMIC DNA]</scope>
    <source>
        <strain evidence="2 3">DSM 44149</strain>
    </source>
</reference>
<protein>
    <recommendedName>
        <fullName evidence="4">Tetratricopeptide repeat-containing protein</fullName>
    </recommendedName>
</protein>
<dbReference type="AlphaFoldDB" id="A0A1G9X736"/>
<evidence type="ECO:0000313" key="2">
    <source>
        <dbReference type="EMBL" id="SDM92331.1"/>
    </source>
</evidence>